<accession>A0A1V9Y2S0</accession>
<gene>
    <name evidence="2" type="ORF">BIW11_05348</name>
</gene>
<evidence type="ECO:0000256" key="1">
    <source>
        <dbReference type="SAM" id="Phobius"/>
    </source>
</evidence>
<feature type="transmembrane region" description="Helical" evidence="1">
    <location>
        <begin position="76"/>
        <end position="98"/>
    </location>
</feature>
<name>A0A1V9Y2S0_9ACAR</name>
<keyword evidence="1" id="KW-0472">Membrane</keyword>
<protein>
    <submittedName>
        <fullName evidence="2">Uncharacterized protein</fullName>
    </submittedName>
</protein>
<keyword evidence="1" id="KW-1133">Transmembrane helix</keyword>
<dbReference type="EMBL" id="MNPL01000437">
    <property type="protein sequence ID" value="OQR80011.1"/>
    <property type="molecule type" value="Genomic_DNA"/>
</dbReference>
<dbReference type="InParanoid" id="A0A1V9Y2S0"/>
<evidence type="ECO:0000313" key="2">
    <source>
        <dbReference type="EMBL" id="OQR80011.1"/>
    </source>
</evidence>
<dbReference type="Proteomes" id="UP000192247">
    <property type="component" value="Unassembled WGS sequence"/>
</dbReference>
<dbReference type="AlphaFoldDB" id="A0A1V9Y2S0"/>
<comment type="caution">
    <text evidence="2">The sequence shown here is derived from an EMBL/GenBank/DDBJ whole genome shotgun (WGS) entry which is preliminary data.</text>
</comment>
<evidence type="ECO:0000313" key="3">
    <source>
        <dbReference type="Proteomes" id="UP000192247"/>
    </source>
</evidence>
<reference evidence="2 3" key="1">
    <citation type="journal article" date="2017" name="Gigascience">
        <title>Draft genome of the honey bee ectoparasitic mite, Tropilaelaps mercedesae, is shaped by the parasitic life history.</title>
        <authorList>
            <person name="Dong X."/>
            <person name="Armstrong S.D."/>
            <person name="Xia D."/>
            <person name="Makepeace B.L."/>
            <person name="Darby A.C."/>
            <person name="Kadowaki T."/>
        </authorList>
    </citation>
    <scope>NUCLEOTIDE SEQUENCE [LARGE SCALE GENOMIC DNA]</scope>
    <source>
        <strain evidence="2">Wuxi-XJTLU</strain>
    </source>
</reference>
<keyword evidence="1" id="KW-0812">Transmembrane</keyword>
<proteinExistence type="predicted"/>
<organism evidence="2 3">
    <name type="scientific">Tropilaelaps mercedesae</name>
    <dbReference type="NCBI Taxonomy" id="418985"/>
    <lineage>
        <taxon>Eukaryota</taxon>
        <taxon>Metazoa</taxon>
        <taxon>Ecdysozoa</taxon>
        <taxon>Arthropoda</taxon>
        <taxon>Chelicerata</taxon>
        <taxon>Arachnida</taxon>
        <taxon>Acari</taxon>
        <taxon>Parasitiformes</taxon>
        <taxon>Mesostigmata</taxon>
        <taxon>Gamasina</taxon>
        <taxon>Dermanyssoidea</taxon>
        <taxon>Laelapidae</taxon>
        <taxon>Tropilaelaps</taxon>
    </lineage>
</organism>
<sequence>MFPWTFLEDDADVLADLVLFYPRSLAWSAPPHPPPPPPGRFDCALILNSECEAARDLNAGLTTVLLAAGQGRSPNLPLVTIGSALLFSLVCVTIFFACRHHKRKMDFLAYKPGPQLSHVVLGPTSKKRNDGILLASSKSEQNDCGLPDMYGGGYGATLPLQKTPLKPALVFLETPRQGTKEHFNPIYEELDQRGTEYDTLDNSVVLESSGWRKSEIGRFKPLAELRSGSYQIVTSRQTGNENIYASIEDQRFC</sequence>
<dbReference type="OrthoDB" id="10372924at2759"/>
<keyword evidence="3" id="KW-1185">Reference proteome</keyword>